<comment type="caution">
    <text evidence="2">The sequence shown here is derived from an EMBL/GenBank/DDBJ whole genome shotgun (WGS) entry which is preliminary data.</text>
</comment>
<evidence type="ECO:0000313" key="2">
    <source>
        <dbReference type="EMBL" id="MDC7692763.1"/>
    </source>
</evidence>
<dbReference type="InterPro" id="IPR028098">
    <property type="entry name" value="Glyco_trans_4-like_N"/>
</dbReference>
<gene>
    <name evidence="2" type="ORF">PQU94_00545</name>
</gene>
<dbReference type="SUPFAM" id="SSF53756">
    <property type="entry name" value="UDP-Glycosyltransferase/glycogen phosphorylase"/>
    <property type="match status" value="1"/>
</dbReference>
<sequence length="354" mass="38195">MKIVHVSNHVLFANGNVHAAVDLACAQSAAGHEVHYVSQGGDFETLLKENGVTHHRGTQSVKGPLKLLRSTSDLTRIVWKLKPDIIHAHMMTGALTGKAASVLSGTPLVTTVHNAFDGHAILMGLGDRVIGVSQAVAKHMVSRGVDAERVVSVLNGTLNVARRKAEASDGITLEQPAIMTICGLHERKGVRHLLKAFDTVSKANPDVHLYILGEGPDEKAYQDIAQGLEHASRIHFLGMIRQTRPYLAAADIFVLTSLQDPCPLVIPEAREQGCAIVATNVDGIPEMLTIGDAGVLVPPSDPGSLADALLRLLSDPEELQKQRAASLKGIEHFDIYRVMSETEQVYKGIMRRRA</sequence>
<dbReference type="Proteomes" id="UP001216595">
    <property type="component" value="Unassembled WGS sequence"/>
</dbReference>
<name>A0ABT5I9A0_9CAUL</name>
<dbReference type="Pfam" id="PF13692">
    <property type="entry name" value="Glyco_trans_1_4"/>
    <property type="match status" value="1"/>
</dbReference>
<dbReference type="EMBL" id="JAQQKW010000001">
    <property type="protein sequence ID" value="MDC7692763.1"/>
    <property type="molecule type" value="Genomic_DNA"/>
</dbReference>
<evidence type="ECO:0000259" key="1">
    <source>
        <dbReference type="Pfam" id="PF13439"/>
    </source>
</evidence>
<dbReference type="Pfam" id="PF13439">
    <property type="entry name" value="Glyco_transf_4"/>
    <property type="match status" value="1"/>
</dbReference>
<organism evidence="2 3">
    <name type="scientific">Asticcacaulis currens</name>
    <dbReference type="NCBI Taxonomy" id="2984210"/>
    <lineage>
        <taxon>Bacteria</taxon>
        <taxon>Pseudomonadati</taxon>
        <taxon>Pseudomonadota</taxon>
        <taxon>Alphaproteobacteria</taxon>
        <taxon>Caulobacterales</taxon>
        <taxon>Caulobacteraceae</taxon>
        <taxon>Asticcacaulis</taxon>
    </lineage>
</organism>
<dbReference type="RefSeq" id="WP_272739540.1">
    <property type="nucleotide sequence ID" value="NZ_JAQQKW010000001.1"/>
</dbReference>
<feature type="domain" description="Glycosyltransferase subfamily 4-like N-terminal" evidence="1">
    <location>
        <begin position="19"/>
        <end position="156"/>
    </location>
</feature>
<accession>A0ABT5I9A0</accession>
<dbReference type="Gene3D" id="3.40.50.2000">
    <property type="entry name" value="Glycogen Phosphorylase B"/>
    <property type="match status" value="2"/>
</dbReference>
<proteinExistence type="predicted"/>
<keyword evidence="3" id="KW-1185">Reference proteome</keyword>
<evidence type="ECO:0000313" key="3">
    <source>
        <dbReference type="Proteomes" id="UP001216595"/>
    </source>
</evidence>
<dbReference type="PANTHER" id="PTHR12526:SF630">
    <property type="entry name" value="GLYCOSYLTRANSFERASE"/>
    <property type="match status" value="1"/>
</dbReference>
<dbReference type="CDD" id="cd03801">
    <property type="entry name" value="GT4_PimA-like"/>
    <property type="match status" value="1"/>
</dbReference>
<reference evidence="2 3" key="1">
    <citation type="submission" date="2023-01" db="EMBL/GenBank/DDBJ databases">
        <title>Novel species of the genus Asticcacaulis isolated from rivers.</title>
        <authorList>
            <person name="Lu H."/>
        </authorList>
    </citation>
    <scope>NUCLEOTIDE SEQUENCE [LARGE SCALE GENOMIC DNA]</scope>
    <source>
        <strain evidence="2 3">DXS10W</strain>
    </source>
</reference>
<protein>
    <submittedName>
        <fullName evidence="2">Glycosyltransferase family 4 protein</fullName>
    </submittedName>
</protein>
<dbReference type="PANTHER" id="PTHR12526">
    <property type="entry name" value="GLYCOSYLTRANSFERASE"/>
    <property type="match status" value="1"/>
</dbReference>